<evidence type="ECO:0000313" key="2">
    <source>
        <dbReference type="EMBL" id="SMA50371.1"/>
    </source>
</evidence>
<dbReference type="InterPro" id="IPR032092">
    <property type="entry name" value="PilW"/>
</dbReference>
<dbReference type="EMBL" id="FWPT01000012">
    <property type="protein sequence ID" value="SMA50371.1"/>
    <property type="molecule type" value="Genomic_DNA"/>
</dbReference>
<evidence type="ECO:0000256" key="1">
    <source>
        <dbReference type="SAM" id="Phobius"/>
    </source>
</evidence>
<accession>A0A1X7APX0</accession>
<reference evidence="2 3" key="1">
    <citation type="submission" date="2017-03" db="EMBL/GenBank/DDBJ databases">
        <authorList>
            <person name="Afonso C.L."/>
            <person name="Miller P.J."/>
            <person name="Scott M.A."/>
            <person name="Spackman E."/>
            <person name="Goraichik I."/>
            <person name="Dimitrov K.M."/>
            <person name="Suarez D.L."/>
            <person name="Swayne D.E."/>
        </authorList>
    </citation>
    <scope>NUCLEOTIDE SEQUENCE [LARGE SCALE GENOMIC DNA]</scope>
    <source>
        <strain evidence="2">SB41UT1</strain>
    </source>
</reference>
<organism evidence="2 3">
    <name type="scientific">Parendozoicomonas haliclonae</name>
    <dbReference type="NCBI Taxonomy" id="1960125"/>
    <lineage>
        <taxon>Bacteria</taxon>
        <taxon>Pseudomonadati</taxon>
        <taxon>Pseudomonadota</taxon>
        <taxon>Gammaproteobacteria</taxon>
        <taxon>Oceanospirillales</taxon>
        <taxon>Endozoicomonadaceae</taxon>
        <taxon>Parendozoicomonas</taxon>
    </lineage>
</organism>
<feature type="transmembrane region" description="Helical" evidence="1">
    <location>
        <begin position="12"/>
        <end position="31"/>
    </location>
</feature>
<keyword evidence="1" id="KW-0812">Transmembrane</keyword>
<protein>
    <recommendedName>
        <fullName evidence="4">Type IV pilus assembly protein PilW</fullName>
    </recommendedName>
</protein>
<evidence type="ECO:0008006" key="4">
    <source>
        <dbReference type="Google" id="ProtNLM"/>
    </source>
</evidence>
<proteinExistence type="predicted"/>
<dbReference type="RefSeq" id="WP_165767362.1">
    <property type="nucleotide sequence ID" value="NZ_CBCSCN010000005.1"/>
</dbReference>
<evidence type="ECO:0000313" key="3">
    <source>
        <dbReference type="Proteomes" id="UP000196573"/>
    </source>
</evidence>
<dbReference type="Proteomes" id="UP000196573">
    <property type="component" value="Unassembled WGS sequence"/>
</dbReference>
<dbReference type="Pfam" id="PF16074">
    <property type="entry name" value="PilW"/>
    <property type="match status" value="1"/>
</dbReference>
<keyword evidence="3" id="KW-1185">Reference proteome</keyword>
<name>A0A1X7APX0_9GAMM</name>
<dbReference type="AlphaFoldDB" id="A0A1X7APX0"/>
<keyword evidence="1" id="KW-0472">Membrane</keyword>
<keyword evidence="1" id="KW-1133">Transmembrane helix</keyword>
<gene>
    <name evidence="2" type="ORF">EHSB41UT_04168</name>
</gene>
<dbReference type="GO" id="GO:0043683">
    <property type="term" value="P:type IV pilus assembly"/>
    <property type="evidence" value="ECO:0007669"/>
    <property type="project" value="InterPro"/>
</dbReference>
<sequence length="388" mass="42960">MNRQQGSLVIEVMVSTLIGTLLLYGAISILLTSKQTFIASQGLSRIEERGRLALEILSEDIRMAGYRGCVSSGGQQVINTISATPDWRMEPEVGIRGWEFSGTNYGDELDVFTLSESAFSSSTWAGGTSSVKGTGIDMLRNSDVLQLWVAQPYLIDINMESPLTVFDDDGARLGVASMEGMPADDDENHDRFMVVSDCSRNLLVKTQEFKNSSNQIYLDKDNFNESAQQLESLSQPQALLLEGVMYYLAIPSERDRPSLYRKVVDINDSFDPGESNFANAVEVLPGVLNLQFKYGVNTNNELSADTYLDADDVDDWTQVVSVRVFMLVETETDRTAPESTSTYYFGRTYGGTSAPDKRIRREFSTTVTLRNRALGLTTVGQVEQAQPP</sequence>